<dbReference type="AlphaFoldDB" id="A0A8H3ILX7"/>
<keyword evidence="2" id="KW-1185">Reference proteome</keyword>
<organism evidence="1 2">
    <name type="scientific">Heterodermia speciosa</name>
    <dbReference type="NCBI Taxonomy" id="116794"/>
    <lineage>
        <taxon>Eukaryota</taxon>
        <taxon>Fungi</taxon>
        <taxon>Dikarya</taxon>
        <taxon>Ascomycota</taxon>
        <taxon>Pezizomycotina</taxon>
        <taxon>Lecanoromycetes</taxon>
        <taxon>OSLEUM clade</taxon>
        <taxon>Lecanoromycetidae</taxon>
        <taxon>Caliciales</taxon>
        <taxon>Physciaceae</taxon>
        <taxon>Heterodermia</taxon>
    </lineage>
</organism>
<evidence type="ECO:0000313" key="1">
    <source>
        <dbReference type="EMBL" id="CAF9932857.1"/>
    </source>
</evidence>
<comment type="caution">
    <text evidence="1">The sequence shown here is derived from an EMBL/GenBank/DDBJ whole genome shotgun (WGS) entry which is preliminary data.</text>
</comment>
<gene>
    <name evidence="1" type="ORF">HETSPECPRED_008463</name>
</gene>
<proteinExistence type="predicted"/>
<dbReference type="Proteomes" id="UP000664521">
    <property type="component" value="Unassembled WGS sequence"/>
</dbReference>
<dbReference type="OrthoDB" id="2987506at2759"/>
<dbReference type="EMBL" id="CAJPDS010000065">
    <property type="protein sequence ID" value="CAF9932857.1"/>
    <property type="molecule type" value="Genomic_DNA"/>
</dbReference>
<evidence type="ECO:0000313" key="2">
    <source>
        <dbReference type="Proteomes" id="UP000664521"/>
    </source>
</evidence>
<accession>A0A8H3ILX7</accession>
<reference evidence="1" key="1">
    <citation type="submission" date="2021-03" db="EMBL/GenBank/DDBJ databases">
        <authorList>
            <person name="Tagirdzhanova G."/>
        </authorList>
    </citation>
    <scope>NUCLEOTIDE SEQUENCE</scope>
</reference>
<name>A0A8H3ILX7_9LECA</name>
<protein>
    <submittedName>
        <fullName evidence="1">Uncharacterized protein</fullName>
    </submittedName>
</protein>
<sequence length="125" mass="14003">MLNCRGAYQVVNGKSTTVYITPESMLPPNSTEILTPQLSVAVWFQRDVETKYMFDQASVNPFVVPMTTPHMTIHYNEAGQWVVITEAVDYTRGMFVKSHGLVKGTIDGQEAPNGFPQKALEYRTS</sequence>